<organism evidence="8 9">
    <name type="scientific">Priapulus caudatus</name>
    <name type="common">Priapulid worm</name>
    <dbReference type="NCBI Taxonomy" id="37621"/>
    <lineage>
        <taxon>Eukaryota</taxon>
        <taxon>Metazoa</taxon>
        <taxon>Ecdysozoa</taxon>
        <taxon>Scalidophora</taxon>
        <taxon>Priapulida</taxon>
        <taxon>Priapulimorpha</taxon>
        <taxon>Priapulimorphida</taxon>
        <taxon>Priapulidae</taxon>
        <taxon>Priapulus</taxon>
    </lineage>
</organism>
<evidence type="ECO:0000256" key="4">
    <source>
        <dbReference type="ARBA" id="ARBA00022867"/>
    </source>
</evidence>
<evidence type="ECO:0000256" key="3">
    <source>
        <dbReference type="ARBA" id="ARBA00022801"/>
    </source>
</evidence>
<dbReference type="Pfam" id="PF00135">
    <property type="entry name" value="COesterase"/>
    <property type="match status" value="1"/>
</dbReference>
<dbReference type="SUPFAM" id="SSF53474">
    <property type="entry name" value="alpha/beta-Hydrolases"/>
    <property type="match status" value="1"/>
</dbReference>
<feature type="non-terminal residue" evidence="9">
    <location>
        <position position="528"/>
    </location>
</feature>
<accession>A0ABM1F6B3</accession>
<keyword evidence="8" id="KW-1185">Reference proteome</keyword>
<dbReference type="InterPro" id="IPR019826">
    <property type="entry name" value="Carboxylesterase_B_AS"/>
</dbReference>
<evidence type="ECO:0000256" key="2">
    <source>
        <dbReference type="ARBA" id="ARBA00022487"/>
    </source>
</evidence>
<keyword evidence="3 6" id="KW-0378">Hydrolase</keyword>
<evidence type="ECO:0000256" key="5">
    <source>
        <dbReference type="ARBA" id="ARBA00023157"/>
    </source>
</evidence>
<dbReference type="PROSITE" id="PS00941">
    <property type="entry name" value="CARBOXYLESTERASE_B_2"/>
    <property type="match status" value="1"/>
</dbReference>
<evidence type="ECO:0000313" key="9">
    <source>
        <dbReference type="RefSeq" id="XP_014679984.1"/>
    </source>
</evidence>
<evidence type="ECO:0000259" key="7">
    <source>
        <dbReference type="Pfam" id="PF00135"/>
    </source>
</evidence>
<dbReference type="PROSITE" id="PS00122">
    <property type="entry name" value="CARBOXYLESTERASE_B_1"/>
    <property type="match status" value="1"/>
</dbReference>
<keyword evidence="2" id="KW-0719">Serine esterase</keyword>
<keyword evidence="4" id="KW-0531">Neurotransmitter degradation</keyword>
<dbReference type="PANTHER" id="PTHR43918:SF12">
    <property type="entry name" value="ACETYLCHOLINESTERASE 1"/>
    <property type="match status" value="1"/>
</dbReference>
<dbReference type="InterPro" id="IPR050654">
    <property type="entry name" value="AChE-related_enzymes"/>
</dbReference>
<protein>
    <recommendedName>
        <fullName evidence="6">Carboxylic ester hydrolase</fullName>
        <ecNumber evidence="6">3.1.1.-</ecNumber>
    </recommendedName>
</protein>
<dbReference type="InterPro" id="IPR002018">
    <property type="entry name" value="CarbesteraseB"/>
</dbReference>
<evidence type="ECO:0000256" key="1">
    <source>
        <dbReference type="ARBA" id="ARBA00005964"/>
    </source>
</evidence>
<sequence>MKASSDTTSAAAAAAAASMAAAAAVAVAWLTVSLLLAGGALAATSPSVVVATTKGPVRGYLHRAATGKPAYTYLGIPYGKPPIGERRFRKPEPVDSWVKEYNASEFSASCWQSVDTFFAGFAGAEMWNPNTPMDEDCLYLNVWQPVSAAARGRATSNLAVVVWIYGGGFYSGTSSLDVYDGKILTSEYNVIVVSMNYRVGSLGFLAFQRDDAPGNVGLLDQVMALEWVRDNIVYFGGDPNRVTLVGESAGAVSVSMHLLSPLSKDLYARAIMESGTANTVWATMSDEVAKSRGLLLAEALRCPDDPNNLDALIECLRGKSPLEIIDREWVTYQICEFPWVPVIDGEFLVETPLASLERRTFKKTNILLGSNREEGSYFIIYQLTDYFQKRENIYVPRAQFPKEMKNLFNFSNSVGHQAIVFQYTDWLDPDDSARTINSFDKAVGDYYFTCNVNRFASAYAGDGQGVYMYYFTHRSSQNQWPKWMGVMHGDEINYVFGEPMNADLPYTADERELSRRIMSYWTNFAKTG</sequence>
<comment type="similarity">
    <text evidence="1 6">Belongs to the type-B carboxylesterase/lipase family.</text>
</comment>
<evidence type="ECO:0000313" key="8">
    <source>
        <dbReference type="Proteomes" id="UP000695022"/>
    </source>
</evidence>
<dbReference type="CDD" id="cd00312">
    <property type="entry name" value="Esterase_lipase"/>
    <property type="match status" value="1"/>
</dbReference>
<dbReference type="RefSeq" id="XP_014679984.1">
    <property type="nucleotide sequence ID" value="XM_014824498.1"/>
</dbReference>
<proteinExistence type="inferred from homology"/>
<reference evidence="9" key="1">
    <citation type="submission" date="2025-08" db="UniProtKB">
        <authorList>
            <consortium name="RefSeq"/>
        </authorList>
    </citation>
    <scope>IDENTIFICATION</scope>
</reference>
<evidence type="ECO:0000256" key="6">
    <source>
        <dbReference type="RuleBase" id="RU361235"/>
    </source>
</evidence>
<keyword evidence="5" id="KW-1015">Disulfide bond</keyword>
<dbReference type="GeneID" id="106819930"/>
<dbReference type="EC" id="3.1.1.-" evidence="6"/>
<dbReference type="InterPro" id="IPR000997">
    <property type="entry name" value="Cholinesterase"/>
</dbReference>
<feature type="domain" description="Carboxylesterase type B" evidence="7">
    <location>
        <begin position="48"/>
        <end position="528"/>
    </location>
</feature>
<dbReference type="InterPro" id="IPR019819">
    <property type="entry name" value="Carboxylesterase_B_CS"/>
</dbReference>
<gene>
    <name evidence="9" type="primary">LOC106819930</name>
</gene>
<name>A0ABM1F6B3_PRICU</name>
<dbReference type="Gene3D" id="3.40.50.1820">
    <property type="entry name" value="alpha/beta hydrolase"/>
    <property type="match status" value="1"/>
</dbReference>
<dbReference type="PANTHER" id="PTHR43918">
    <property type="entry name" value="ACETYLCHOLINESTERASE"/>
    <property type="match status" value="1"/>
</dbReference>
<dbReference type="Proteomes" id="UP000695022">
    <property type="component" value="Unplaced"/>
</dbReference>
<dbReference type="PRINTS" id="PR00878">
    <property type="entry name" value="CHOLNESTRASE"/>
</dbReference>
<dbReference type="InterPro" id="IPR029058">
    <property type="entry name" value="AB_hydrolase_fold"/>
</dbReference>